<dbReference type="eggNOG" id="KOG2817">
    <property type="taxonomic scope" value="Eukaryota"/>
</dbReference>
<dbReference type="Proteomes" id="UP000001996">
    <property type="component" value="Unassembled WGS sequence"/>
</dbReference>
<proteinExistence type="predicted"/>
<evidence type="ECO:0000313" key="2">
    <source>
        <dbReference type="EMBL" id="EDK43652.1"/>
    </source>
</evidence>
<dbReference type="GO" id="GO:0005737">
    <property type="term" value="C:cytoplasm"/>
    <property type="evidence" value="ECO:0007669"/>
    <property type="project" value="TreeGrafter"/>
</dbReference>
<dbReference type="KEGG" id="lel:PVL30_001803"/>
<evidence type="ECO:0000313" key="3">
    <source>
        <dbReference type="Proteomes" id="UP000001996"/>
    </source>
</evidence>
<dbReference type="OrthoDB" id="1933281at2759"/>
<dbReference type="GO" id="GO:0043161">
    <property type="term" value="P:proteasome-mediated ubiquitin-dependent protein catabolic process"/>
    <property type="evidence" value="ECO:0007669"/>
    <property type="project" value="InterPro"/>
</dbReference>
<accession>A5DWU4</accession>
<dbReference type="PANTHER" id="PTHR12170:SF3">
    <property type="entry name" value="GH10162P"/>
    <property type="match status" value="1"/>
</dbReference>
<sequence length="626" mass="71553">MTDLLDTLTQELNQFTTAGQQSLNSLIDSTDTFLHQLRDMEAELACELEIETKENHNAVNLQNEQDSDDTFHFQQINSIHRGKSNVKLLQGQQEVWYKSSIDKLKSYNSANNKFQKNILNNSKFFIDINEAYSYPLNIDSHPVCPFDLENEINEEMSSFSSRSTFPLSSSSTYPLSAPLPAHIEANFEKQEGTEELTKAIILHLLKSGYSDVVPLLVNQVSPLLSTTYSIDFELSQQFTLLHEILDDICLRHDLRQALGWFYTKYNENMEKNLSFVDSADAETFSSTEFKFHMLQFILLLNGKQLEFSSQDAIEAYIYSKEHFERFLKKYLHEMAPLLTLMLFNEDDDSGIENFSKLRNKGLAARDFIEKMRNGFLIDKDSHRGNANTSQLEFVSLLLDCFTNVHEHQSLFTKLANDFVSVYCMTLKLSSDSPLFQSILAGHVYLPSFYKYNRIHSRLKGQKLLTVHDEEGALETELGSALGSGFTSGFGSAPDLSKNKLKGSSNGTGYNFELPFQLLDRNRFLFINHPIFVCPVSREQAIPVTYELVTSTRIEKVPGLQLTVTKEHHFRDCSSTTQVVALNFCNHLALRESIWQLSKKGIDIFKCPYCSKKHKYTDVSDAFFIDL</sequence>
<dbReference type="VEuPathDB" id="FungiDB:LELG_01831"/>
<reference evidence="2 3" key="1">
    <citation type="journal article" date="2009" name="Nature">
        <title>Evolution of pathogenicity and sexual reproduction in eight Candida genomes.</title>
        <authorList>
            <person name="Butler G."/>
            <person name="Rasmussen M.D."/>
            <person name="Lin M.F."/>
            <person name="Santos M.A."/>
            <person name="Sakthikumar S."/>
            <person name="Munro C.A."/>
            <person name="Rheinbay E."/>
            <person name="Grabherr M."/>
            <person name="Forche A."/>
            <person name="Reedy J.L."/>
            <person name="Agrafioti I."/>
            <person name="Arnaud M.B."/>
            <person name="Bates S."/>
            <person name="Brown A.J."/>
            <person name="Brunke S."/>
            <person name="Costanzo M.C."/>
            <person name="Fitzpatrick D.A."/>
            <person name="de Groot P.W."/>
            <person name="Harris D."/>
            <person name="Hoyer L.L."/>
            <person name="Hube B."/>
            <person name="Klis F.M."/>
            <person name="Kodira C."/>
            <person name="Lennard N."/>
            <person name="Logue M.E."/>
            <person name="Martin R."/>
            <person name="Neiman A.M."/>
            <person name="Nikolaou E."/>
            <person name="Quail M.A."/>
            <person name="Quinn J."/>
            <person name="Santos M.C."/>
            <person name="Schmitzberger F.F."/>
            <person name="Sherlock G."/>
            <person name="Shah P."/>
            <person name="Silverstein K.A."/>
            <person name="Skrzypek M.S."/>
            <person name="Soll D."/>
            <person name="Staggs R."/>
            <person name="Stansfield I."/>
            <person name="Stumpf M.P."/>
            <person name="Sudbery P.E."/>
            <person name="Srikantha T."/>
            <person name="Zeng Q."/>
            <person name="Berman J."/>
            <person name="Berriman M."/>
            <person name="Heitman J."/>
            <person name="Gow N.A."/>
            <person name="Lorenz M.C."/>
            <person name="Birren B.W."/>
            <person name="Kellis M."/>
            <person name="Cuomo C.A."/>
        </authorList>
    </citation>
    <scope>NUCLEOTIDE SEQUENCE [LARGE SCALE GENOMIC DNA]</scope>
    <source>
        <strain evidence="3">ATCC 11503 / BCRC 21390 / CBS 2605 / JCM 1781 / NBRC 1676 / NRRL YB-4239</strain>
    </source>
</reference>
<dbReference type="AlphaFoldDB" id="A5DWU4"/>
<dbReference type="GO" id="GO:0005634">
    <property type="term" value="C:nucleus"/>
    <property type="evidence" value="ECO:0007669"/>
    <property type="project" value="TreeGrafter"/>
</dbReference>
<dbReference type="Pfam" id="PF10607">
    <property type="entry name" value="CTLH"/>
    <property type="match status" value="1"/>
</dbReference>
<dbReference type="HOGENOM" id="CLU_041709_0_0_1"/>
<dbReference type="GO" id="GO:0034657">
    <property type="term" value="C:GID complex"/>
    <property type="evidence" value="ECO:0007669"/>
    <property type="project" value="TreeGrafter"/>
</dbReference>
<gene>
    <name evidence="2" type="ORF">LELG_01831</name>
</gene>
<dbReference type="STRING" id="379508.A5DWU4"/>
<dbReference type="EMBL" id="CH981525">
    <property type="protein sequence ID" value="EDK43652.1"/>
    <property type="molecule type" value="Genomic_DNA"/>
</dbReference>
<dbReference type="OMA" id="EFKFHML"/>
<organism evidence="2 3">
    <name type="scientific">Lodderomyces elongisporus (strain ATCC 11503 / CBS 2605 / JCM 1781 / NBRC 1676 / NRRL YB-4239)</name>
    <name type="common">Yeast</name>
    <name type="synonym">Saccharomyces elongisporus</name>
    <dbReference type="NCBI Taxonomy" id="379508"/>
    <lineage>
        <taxon>Eukaryota</taxon>
        <taxon>Fungi</taxon>
        <taxon>Dikarya</taxon>
        <taxon>Ascomycota</taxon>
        <taxon>Saccharomycotina</taxon>
        <taxon>Pichiomycetes</taxon>
        <taxon>Debaryomycetaceae</taxon>
        <taxon>Candida/Lodderomyces clade</taxon>
        <taxon>Lodderomyces</taxon>
    </lineage>
</organism>
<dbReference type="PANTHER" id="PTHR12170">
    <property type="entry name" value="MACROPHAGE ERYTHROBLAST ATTACHER-RELATED"/>
    <property type="match status" value="1"/>
</dbReference>
<dbReference type="InterPro" id="IPR045098">
    <property type="entry name" value="Fyv10_fam"/>
</dbReference>
<dbReference type="InParanoid" id="A5DWU4"/>
<keyword evidence="3" id="KW-1185">Reference proteome</keyword>
<dbReference type="GO" id="GO:0004842">
    <property type="term" value="F:ubiquitin-protein transferase activity"/>
    <property type="evidence" value="ECO:0007669"/>
    <property type="project" value="InterPro"/>
</dbReference>
<dbReference type="FunCoup" id="A5DWU4">
    <property type="interactions" value="570"/>
</dbReference>
<name>A5DWU4_LODEL</name>
<feature type="domain" description="CTLH/CRA C-terminal to LisH motif" evidence="1">
    <location>
        <begin position="238"/>
        <end position="449"/>
    </location>
</feature>
<dbReference type="InterPro" id="IPR024964">
    <property type="entry name" value="CTLH/CRA"/>
</dbReference>
<protein>
    <recommendedName>
        <fullName evidence="1">CTLH/CRA C-terminal to LisH motif domain-containing protein</fullName>
    </recommendedName>
</protein>
<evidence type="ECO:0000259" key="1">
    <source>
        <dbReference type="Pfam" id="PF10607"/>
    </source>
</evidence>
<dbReference type="GeneID" id="5234230"/>